<accession>A0AAW4PFI9</accession>
<name>A0AAW4PFI9_9EURY</name>
<proteinExistence type="predicted"/>
<protein>
    <submittedName>
        <fullName evidence="2">Uncharacterized protein</fullName>
    </submittedName>
</protein>
<feature type="region of interest" description="Disordered" evidence="1">
    <location>
        <begin position="52"/>
        <end position="75"/>
    </location>
</feature>
<comment type="caution">
    <text evidence="2">The sequence shown here is derived from an EMBL/GenBank/DDBJ whole genome shotgun (WGS) entry which is preliminary data.</text>
</comment>
<dbReference type="EMBL" id="RKLT01000009">
    <property type="protein sequence ID" value="MBX0296656.1"/>
    <property type="molecule type" value="Genomic_DNA"/>
</dbReference>
<reference evidence="2 3" key="1">
    <citation type="submission" date="2021-06" db="EMBL/GenBank/DDBJ databases">
        <title>Halomicroarcula sp. a new haloarchaeum isolated from saline soil.</title>
        <authorList>
            <person name="Duran-Viseras A."/>
            <person name="Sanchez-Porro C."/>
            <person name="Ventosa A."/>
        </authorList>
    </citation>
    <scope>NUCLEOTIDE SEQUENCE [LARGE SCALE GENOMIC DNA]</scope>
    <source>
        <strain evidence="2 3">F27</strain>
    </source>
</reference>
<dbReference type="RefSeq" id="WP_220581249.1">
    <property type="nucleotide sequence ID" value="NZ_RKLT01000009.1"/>
</dbReference>
<gene>
    <name evidence="2" type="ORF">EGH23_17400</name>
</gene>
<sequence>MRSESTTITWQPTRGAQRRLRFEPYDDQLHRIEEVWTGCAWRQTGVETVTGLDITPTATDQTHPPATPTQHSSDP</sequence>
<dbReference type="Proteomes" id="UP001430455">
    <property type="component" value="Unassembled WGS sequence"/>
</dbReference>
<evidence type="ECO:0000313" key="3">
    <source>
        <dbReference type="Proteomes" id="UP001430455"/>
    </source>
</evidence>
<evidence type="ECO:0000313" key="2">
    <source>
        <dbReference type="EMBL" id="MBX0296656.1"/>
    </source>
</evidence>
<evidence type="ECO:0000256" key="1">
    <source>
        <dbReference type="SAM" id="MobiDB-lite"/>
    </source>
</evidence>
<feature type="compositionally biased region" description="Polar residues" evidence="1">
    <location>
        <begin position="56"/>
        <end position="75"/>
    </location>
</feature>
<dbReference type="AlphaFoldDB" id="A0AAW4PFI9"/>
<keyword evidence="3" id="KW-1185">Reference proteome</keyword>
<organism evidence="2 3">
    <name type="scientific">Haloarcula nitratireducens</name>
    <dbReference type="NCBI Taxonomy" id="2487749"/>
    <lineage>
        <taxon>Archaea</taxon>
        <taxon>Methanobacteriati</taxon>
        <taxon>Methanobacteriota</taxon>
        <taxon>Stenosarchaea group</taxon>
        <taxon>Halobacteria</taxon>
        <taxon>Halobacteriales</taxon>
        <taxon>Haloarculaceae</taxon>
        <taxon>Haloarcula</taxon>
    </lineage>
</organism>